<dbReference type="Proteomes" id="UP000612893">
    <property type="component" value="Unassembled WGS sequence"/>
</dbReference>
<sequence>MRESQPDVLYEDDRITCTRSAMIIRGYYFPLATAKTVPYRDIRSVEQIELGSGRWRIWGGTDPRYWFHLDTKRPHKRWALVLELGKAIRPVITPDNPVRVKDIIEQHLGA</sequence>
<protein>
    <recommendedName>
        <fullName evidence="3">WYL domain-containing protein</fullName>
    </recommendedName>
</protein>
<organism evidence="1 2">
    <name type="scientific">Candidatus Nephthysia bennettiae</name>
    <dbReference type="NCBI Taxonomy" id="3127016"/>
    <lineage>
        <taxon>Bacteria</taxon>
        <taxon>Bacillati</taxon>
        <taxon>Candidatus Dormiibacterota</taxon>
        <taxon>Candidatus Dormibacteria</taxon>
        <taxon>Candidatus Dormibacterales</taxon>
        <taxon>Candidatus Dormibacteraceae</taxon>
        <taxon>Candidatus Nephthysia</taxon>
    </lineage>
</organism>
<evidence type="ECO:0008006" key="3">
    <source>
        <dbReference type="Google" id="ProtNLM"/>
    </source>
</evidence>
<name>A0A934K3D3_9BACT</name>
<accession>A0A934K3D3</accession>
<reference evidence="1" key="1">
    <citation type="submission" date="2020-10" db="EMBL/GenBank/DDBJ databases">
        <title>Ca. Dormibacterota MAGs.</title>
        <authorList>
            <person name="Montgomery K."/>
        </authorList>
    </citation>
    <scope>NUCLEOTIDE SEQUENCE [LARGE SCALE GENOMIC DNA]</scope>
    <source>
        <strain evidence="1">SC8812_S17_10</strain>
    </source>
</reference>
<comment type="caution">
    <text evidence="1">The sequence shown here is derived from an EMBL/GenBank/DDBJ whole genome shotgun (WGS) entry which is preliminary data.</text>
</comment>
<keyword evidence="2" id="KW-1185">Reference proteome</keyword>
<gene>
    <name evidence="1" type="ORF">JF922_22785</name>
</gene>
<proteinExistence type="predicted"/>
<evidence type="ECO:0000313" key="1">
    <source>
        <dbReference type="EMBL" id="MBJ7600881.1"/>
    </source>
</evidence>
<evidence type="ECO:0000313" key="2">
    <source>
        <dbReference type="Proteomes" id="UP000612893"/>
    </source>
</evidence>
<dbReference type="AlphaFoldDB" id="A0A934K3D3"/>
<dbReference type="EMBL" id="JAEKNR010000226">
    <property type="protein sequence ID" value="MBJ7600881.1"/>
    <property type="molecule type" value="Genomic_DNA"/>
</dbReference>